<dbReference type="Pfam" id="PF11751">
    <property type="entry name" value="PorP_SprF"/>
    <property type="match status" value="1"/>
</dbReference>
<feature type="chain" id="PRO_5039461131" evidence="1">
    <location>
        <begin position="23"/>
        <end position="313"/>
    </location>
</feature>
<dbReference type="EMBL" id="CP094358">
    <property type="protein sequence ID" value="UOB16689.1"/>
    <property type="molecule type" value="Genomic_DNA"/>
</dbReference>
<proteinExistence type="predicted"/>
<dbReference type="Proteomes" id="UP000831290">
    <property type="component" value="Chromosome"/>
</dbReference>
<gene>
    <name evidence="2" type="ORF">MQE35_13195</name>
</gene>
<evidence type="ECO:0000313" key="2">
    <source>
        <dbReference type="EMBL" id="UOB16689.1"/>
    </source>
</evidence>
<organism evidence="2 3">
    <name type="scientific">Abyssalbus ytuae</name>
    <dbReference type="NCBI Taxonomy" id="2926907"/>
    <lineage>
        <taxon>Bacteria</taxon>
        <taxon>Pseudomonadati</taxon>
        <taxon>Bacteroidota</taxon>
        <taxon>Flavobacteriia</taxon>
        <taxon>Flavobacteriales</taxon>
        <taxon>Flavobacteriaceae</taxon>
        <taxon>Abyssalbus</taxon>
    </lineage>
</organism>
<feature type="signal peptide" evidence="1">
    <location>
        <begin position="1"/>
        <end position="22"/>
    </location>
</feature>
<name>A0A9E7D2H3_9FLAO</name>
<dbReference type="RefSeq" id="WP_255841919.1">
    <property type="nucleotide sequence ID" value="NZ_CP094358.1"/>
</dbReference>
<evidence type="ECO:0000256" key="1">
    <source>
        <dbReference type="SAM" id="SignalP"/>
    </source>
</evidence>
<protein>
    <submittedName>
        <fullName evidence="2">Type IX secretion system membrane protein PorP/SprF</fullName>
    </submittedName>
</protein>
<dbReference type="AlphaFoldDB" id="A0A9E7D2H3"/>
<dbReference type="KEGG" id="fbm:MQE35_13195"/>
<evidence type="ECO:0000313" key="3">
    <source>
        <dbReference type="Proteomes" id="UP000831290"/>
    </source>
</evidence>
<keyword evidence="1" id="KW-0732">Signal</keyword>
<dbReference type="NCBIfam" id="TIGR03519">
    <property type="entry name" value="T9SS_PorP_fam"/>
    <property type="match status" value="1"/>
</dbReference>
<dbReference type="InterPro" id="IPR019861">
    <property type="entry name" value="PorP/SprF_Bacteroidetes"/>
</dbReference>
<keyword evidence="3" id="KW-1185">Reference proteome</keyword>
<accession>A0A9E7D2H3</accession>
<reference evidence="2" key="1">
    <citation type="submission" date="2022-03" db="EMBL/GenBank/DDBJ databases">
        <title>Description of Abyssus ytuae gen. nov., sp. nov., a novel member of the family Flavobacteriaceae isolated from the sediment of Mariana Trench.</title>
        <authorList>
            <person name="Zhang J."/>
            <person name="Xu X."/>
        </authorList>
    </citation>
    <scope>NUCLEOTIDE SEQUENCE</scope>
    <source>
        <strain evidence="2">MT3330</strain>
    </source>
</reference>
<sequence length="313" mass="34974">MIKKTDILLFLFLAMAGSLCMAQQFSQFTQYMYNTVSVNPAYAGSREALSVIALHRTQWVGIEGAPQTSTFSFNSPVGRMNRVGIGFSAIHDIIGPLSQTYFDVDFSYNIRVSDKGKLFFGLKAGGQLLQVDFGKLSLFNIDDPVFQNNIDHRFSPNIGTGIYYHTDKFYGGISIPNLLKTEHFSSGNSSASIVNENRTHLHLISGYVFTLNENVKFKPAFISKLVYGAPLQLDLSANFLIYDKLILGAAFRWGASVSAMAGFQISNSFMIALAYDRETTELGNTAFNDGSFEAIIRFELPKMNVRRWTPRFF</sequence>